<name>A0A1Q6DXC5_METT1</name>
<dbReference type="EMBL" id="MSDW01000001">
    <property type="protein sequence ID" value="OKY79021.1"/>
    <property type="molecule type" value="Genomic_DNA"/>
</dbReference>
<evidence type="ECO:0000313" key="3">
    <source>
        <dbReference type="EMBL" id="OKY79021.1"/>
    </source>
</evidence>
<dbReference type="Proteomes" id="UP000185744">
    <property type="component" value="Unassembled WGS sequence"/>
</dbReference>
<feature type="compositionally biased region" description="Polar residues" evidence="1">
    <location>
        <begin position="25"/>
        <end position="36"/>
    </location>
</feature>
<sequence>MAGLSLPLHQPSLPRKVDSKKITVTDQIPKNTSQRKLLNHPHTHPNTKKKENKWTEKNYIPNNTSSK</sequence>
<organism evidence="2 5">
    <name type="scientific">Methanohalarchaeum thermophilum</name>
    <dbReference type="NCBI Taxonomy" id="1903181"/>
    <lineage>
        <taxon>Archaea</taxon>
        <taxon>Methanobacteriati</taxon>
        <taxon>Methanobacteriota</taxon>
        <taxon>Methanonatronarchaeia</taxon>
        <taxon>Methanonatronarchaeales</taxon>
        <taxon>Methanonatronarchaeaceae</taxon>
        <taxon>Candidatus Methanohalarchaeum</taxon>
    </lineage>
</organism>
<feature type="compositionally biased region" description="Basic residues" evidence="1">
    <location>
        <begin position="37"/>
        <end position="47"/>
    </location>
</feature>
<dbReference type="AlphaFoldDB" id="A0A1Q6DXC5"/>
<keyword evidence="5" id="KW-1185">Reference proteome</keyword>
<feature type="region of interest" description="Disordered" evidence="1">
    <location>
        <begin position="25"/>
        <end position="67"/>
    </location>
</feature>
<evidence type="ECO:0000256" key="1">
    <source>
        <dbReference type="SAM" id="MobiDB-lite"/>
    </source>
</evidence>
<dbReference type="EMBL" id="MSDW01000001">
    <property type="protein sequence ID" value="OKY78991.1"/>
    <property type="molecule type" value="Genomic_DNA"/>
</dbReference>
<comment type="caution">
    <text evidence="2">The sequence shown here is derived from an EMBL/GenBank/DDBJ whole genome shotgun (WGS) entry which is preliminary data.</text>
</comment>
<reference evidence="2 5" key="1">
    <citation type="submission" date="2016-12" db="EMBL/GenBank/DDBJ databases">
        <title>Discovery of methanogenic haloarchaea.</title>
        <authorList>
            <person name="Sorokin D.Y."/>
            <person name="Makarova K.S."/>
            <person name="Abbas B."/>
            <person name="Ferrer M."/>
            <person name="Golyshin P.N."/>
        </authorList>
    </citation>
    <scope>NUCLEOTIDE SEQUENCE [LARGE SCALE GENOMIC DNA]</scope>
    <source>
        <strain evidence="2">HMET1</strain>
    </source>
</reference>
<evidence type="ECO:0000313" key="2">
    <source>
        <dbReference type="EMBL" id="OKY78991.1"/>
    </source>
</evidence>
<evidence type="ECO:0000313" key="4">
    <source>
        <dbReference type="EMBL" id="OKY79044.1"/>
    </source>
</evidence>
<accession>A0A1Q6DXC5</accession>
<protein>
    <submittedName>
        <fullName evidence="2">Uncharacterized protein</fullName>
    </submittedName>
</protein>
<proteinExistence type="predicted"/>
<dbReference type="EMBL" id="MSDW01000001">
    <property type="protein sequence ID" value="OKY79044.1"/>
    <property type="molecule type" value="Genomic_DNA"/>
</dbReference>
<evidence type="ECO:0000313" key="5">
    <source>
        <dbReference type="Proteomes" id="UP000185744"/>
    </source>
</evidence>
<gene>
    <name evidence="2" type="ORF">BTN85_1497</name>
    <name evidence="3" type="ORF">BTN85_1527</name>
    <name evidence="4" type="ORF">BTN85_1550</name>
</gene>